<dbReference type="PRINTS" id="PR00412">
    <property type="entry name" value="EPOXHYDRLASE"/>
</dbReference>
<dbReference type="PANTHER" id="PTHR42977:SF3">
    <property type="entry name" value="AB HYDROLASE-1 DOMAIN-CONTAINING PROTEIN"/>
    <property type="match status" value="1"/>
</dbReference>
<dbReference type="EMBL" id="VZIZ01000007">
    <property type="protein sequence ID" value="KAF0569583.1"/>
    <property type="molecule type" value="Genomic_DNA"/>
</dbReference>
<protein>
    <submittedName>
        <fullName evidence="3">Hydrolase, alpha/beta fold family protein</fullName>
    </submittedName>
</protein>
<evidence type="ECO:0000313" key="4">
    <source>
        <dbReference type="Proteomes" id="UP000471465"/>
    </source>
</evidence>
<dbReference type="GO" id="GO:0004301">
    <property type="term" value="F:epoxide hydrolase activity"/>
    <property type="evidence" value="ECO:0007669"/>
    <property type="project" value="TreeGrafter"/>
</dbReference>
<dbReference type="PRINTS" id="PR00111">
    <property type="entry name" value="ABHYDROLASE"/>
</dbReference>
<gene>
    <name evidence="3" type="ORF">FQV37_2609</name>
</gene>
<dbReference type="RefSeq" id="WP_160021254.1">
    <property type="nucleotide sequence ID" value="NZ_VZIZ01000007.1"/>
</dbReference>
<evidence type="ECO:0000256" key="1">
    <source>
        <dbReference type="ARBA" id="ARBA00022801"/>
    </source>
</evidence>
<name>A0A6N7C2M0_9GAMM</name>
<sequence>MKKLRTPDSYFANLQDYDFEPNYLMVDDTEGGELRVHYLDEGPSDADPILLLHGEPSWAYLYRKVIPILTAAGHRVIAPDLPGFGRSDKPASRTDYTYQRHVDWMQSVLDQLDLKNITLFCQDWGGLIGLRLVAAHPDKFDRVAAGNTMLPTGDHDPGEGFRKWQKFSQETPQFNVAGTIKSGTTTTLPQAVLDAYDAPFPDESYKEGARQFPILVPTTPDDPASENNRAAWVVLSKWSKPFITLFSDSDPVTGGGDRIMQKLIPGTKGQNHTTITNGGHFLQEDQGETLAELLLKFINDNPKAQ</sequence>
<keyword evidence="1 3" id="KW-0378">Hydrolase</keyword>
<keyword evidence="4" id="KW-1185">Reference proteome</keyword>
<proteinExistence type="predicted"/>
<evidence type="ECO:0000259" key="2">
    <source>
        <dbReference type="Pfam" id="PF00561"/>
    </source>
</evidence>
<dbReference type="PANTHER" id="PTHR42977">
    <property type="entry name" value="HYDROLASE-RELATED"/>
    <property type="match status" value="1"/>
</dbReference>
<comment type="caution">
    <text evidence="3">The sequence shown here is derived from an EMBL/GenBank/DDBJ whole genome shotgun (WGS) entry which is preliminary data.</text>
</comment>
<dbReference type="InterPro" id="IPR051340">
    <property type="entry name" value="Haloalkane_dehalogenase"/>
</dbReference>
<accession>A0A6N7C2M0</accession>
<evidence type="ECO:0000313" key="3">
    <source>
        <dbReference type="EMBL" id="KAF0569583.1"/>
    </source>
</evidence>
<dbReference type="InterPro" id="IPR000639">
    <property type="entry name" value="Epox_hydrolase-like"/>
</dbReference>
<dbReference type="InterPro" id="IPR029058">
    <property type="entry name" value="AB_hydrolase_fold"/>
</dbReference>
<reference evidence="3 4" key="1">
    <citation type="submission" date="2019-09" db="EMBL/GenBank/DDBJ databases">
        <title>Draft genome sequence of Psychrobacter nivimaris LAMA 639, in search for biotechnological relevant genes.</title>
        <authorList>
            <person name="Lima A.O.S."/>
            <person name="Staloch B.E.K."/>
            <person name="Freitas R.C."/>
            <person name="Niero H."/>
            <person name="Silva M.A.C."/>
        </authorList>
    </citation>
    <scope>NUCLEOTIDE SEQUENCE [LARGE SCALE GENOMIC DNA]</scope>
    <source>
        <strain evidence="3 4">LAMA 639</strain>
    </source>
</reference>
<organism evidence="3 4">
    <name type="scientific">Psychrobacter nivimaris</name>
    <dbReference type="NCBI Taxonomy" id="281738"/>
    <lineage>
        <taxon>Bacteria</taxon>
        <taxon>Pseudomonadati</taxon>
        <taxon>Pseudomonadota</taxon>
        <taxon>Gammaproteobacteria</taxon>
        <taxon>Moraxellales</taxon>
        <taxon>Moraxellaceae</taxon>
        <taxon>Psychrobacter</taxon>
    </lineage>
</organism>
<dbReference type="Gene3D" id="3.40.50.1820">
    <property type="entry name" value="alpha/beta hydrolase"/>
    <property type="match status" value="1"/>
</dbReference>
<dbReference type="AlphaFoldDB" id="A0A6N7C2M0"/>
<dbReference type="NCBIfam" id="NF002043">
    <property type="entry name" value="PRK00870.1"/>
    <property type="match status" value="1"/>
</dbReference>
<dbReference type="SUPFAM" id="SSF53474">
    <property type="entry name" value="alpha/beta-Hydrolases"/>
    <property type="match status" value="1"/>
</dbReference>
<dbReference type="Proteomes" id="UP000471465">
    <property type="component" value="Unassembled WGS sequence"/>
</dbReference>
<dbReference type="InterPro" id="IPR000073">
    <property type="entry name" value="AB_hydrolase_1"/>
</dbReference>
<dbReference type="Pfam" id="PF00561">
    <property type="entry name" value="Abhydrolase_1"/>
    <property type="match status" value="1"/>
</dbReference>
<feature type="domain" description="AB hydrolase-1" evidence="2">
    <location>
        <begin position="48"/>
        <end position="285"/>
    </location>
</feature>